<feature type="transmembrane region" description="Helical" evidence="6">
    <location>
        <begin position="150"/>
        <end position="172"/>
    </location>
</feature>
<dbReference type="InterPro" id="IPR036259">
    <property type="entry name" value="MFS_trans_sf"/>
</dbReference>
<dbReference type="InterPro" id="IPR005828">
    <property type="entry name" value="MFS_sugar_transport-like"/>
</dbReference>
<dbReference type="SUPFAM" id="SSF103473">
    <property type="entry name" value="MFS general substrate transporter"/>
    <property type="match status" value="1"/>
</dbReference>
<feature type="transmembrane region" description="Helical" evidence="6">
    <location>
        <begin position="419"/>
        <end position="442"/>
    </location>
</feature>
<name>A0A2C9VRW5_MANES</name>
<organism evidence="8 9">
    <name type="scientific">Manihot esculenta</name>
    <name type="common">Cassava</name>
    <name type="synonym">Jatropha manihot</name>
    <dbReference type="NCBI Taxonomy" id="3983"/>
    <lineage>
        <taxon>Eukaryota</taxon>
        <taxon>Viridiplantae</taxon>
        <taxon>Streptophyta</taxon>
        <taxon>Embryophyta</taxon>
        <taxon>Tracheophyta</taxon>
        <taxon>Spermatophyta</taxon>
        <taxon>Magnoliopsida</taxon>
        <taxon>eudicotyledons</taxon>
        <taxon>Gunneridae</taxon>
        <taxon>Pentapetalae</taxon>
        <taxon>rosids</taxon>
        <taxon>fabids</taxon>
        <taxon>Malpighiales</taxon>
        <taxon>Euphorbiaceae</taxon>
        <taxon>Crotonoideae</taxon>
        <taxon>Manihoteae</taxon>
        <taxon>Manihot</taxon>
    </lineage>
</organism>
<feature type="transmembrane region" description="Helical" evidence="6">
    <location>
        <begin position="92"/>
        <end position="111"/>
    </location>
</feature>
<feature type="transmembrane region" description="Helical" evidence="6">
    <location>
        <begin position="384"/>
        <end position="407"/>
    </location>
</feature>
<dbReference type="GO" id="GO:0016020">
    <property type="term" value="C:membrane"/>
    <property type="evidence" value="ECO:0007669"/>
    <property type="project" value="UniProtKB-SubCell"/>
</dbReference>
<keyword evidence="4 6" id="KW-1133">Transmembrane helix</keyword>
<dbReference type="InterPro" id="IPR020846">
    <property type="entry name" value="MFS_dom"/>
</dbReference>
<keyword evidence="3 6" id="KW-0812">Transmembrane</keyword>
<keyword evidence="5 6" id="KW-0472">Membrane</keyword>
<feature type="transmembrane region" description="Helical" evidence="6">
    <location>
        <begin position="360"/>
        <end position="378"/>
    </location>
</feature>
<feature type="transmembrane region" description="Helical" evidence="6">
    <location>
        <begin position="64"/>
        <end position="83"/>
    </location>
</feature>
<dbReference type="OrthoDB" id="4139357at2759"/>
<dbReference type="Gene3D" id="1.20.1250.20">
    <property type="entry name" value="MFS general substrate transporter like domains"/>
    <property type="match status" value="1"/>
</dbReference>
<evidence type="ECO:0000313" key="9">
    <source>
        <dbReference type="Proteomes" id="UP000091857"/>
    </source>
</evidence>
<evidence type="ECO:0000256" key="1">
    <source>
        <dbReference type="ARBA" id="ARBA00004141"/>
    </source>
</evidence>
<feature type="transmembrane region" description="Helical" evidence="6">
    <location>
        <begin position="335"/>
        <end position="353"/>
    </location>
</feature>
<dbReference type="PANTHER" id="PTHR23511:SF5">
    <property type="entry name" value="MAJOR FACILITATOR-TYPE TRANSPORTER HXNZ-RELATED"/>
    <property type="match status" value="1"/>
</dbReference>
<dbReference type="Gramene" id="Manes.06G178400.1.v8.1">
    <property type="protein sequence ID" value="Manes.06G178400.1.v8.1.CDS"/>
    <property type="gene ID" value="Manes.06G178400.v8.1"/>
</dbReference>
<dbReference type="Pfam" id="PF00083">
    <property type="entry name" value="Sugar_tr"/>
    <property type="match status" value="1"/>
</dbReference>
<feature type="transmembrane region" description="Helical" evidence="6">
    <location>
        <begin position="282"/>
        <end position="303"/>
    </location>
</feature>
<evidence type="ECO:0000256" key="3">
    <source>
        <dbReference type="ARBA" id="ARBA00022692"/>
    </source>
</evidence>
<dbReference type="FunFam" id="1.20.1250.20:FF:000232">
    <property type="entry name" value="Organic cation/carnitine transporter 7"/>
    <property type="match status" value="1"/>
</dbReference>
<gene>
    <name evidence="8" type="ORF">MANES_06G178400v8</name>
</gene>
<keyword evidence="2" id="KW-0813">Transport</keyword>
<proteinExistence type="predicted"/>
<feature type="transmembrane region" description="Helical" evidence="6">
    <location>
        <begin position="178"/>
        <end position="198"/>
    </location>
</feature>
<feature type="domain" description="Major facilitator superfamily (MFS) profile" evidence="7">
    <location>
        <begin position="26"/>
        <end position="473"/>
    </location>
</feature>
<feature type="transmembrane region" description="Helical" evidence="6">
    <location>
        <begin position="117"/>
        <end position="138"/>
    </location>
</feature>
<comment type="subcellular location">
    <subcellularLocation>
        <location evidence="1">Membrane</location>
        <topology evidence="1">Multi-pass membrane protein</topology>
    </subcellularLocation>
</comment>
<dbReference type="EMBL" id="CM004392">
    <property type="protein sequence ID" value="OAY48705.1"/>
    <property type="molecule type" value="Genomic_DNA"/>
</dbReference>
<accession>A0A2C9VRW5</accession>
<evidence type="ECO:0000256" key="4">
    <source>
        <dbReference type="ARBA" id="ARBA00022989"/>
    </source>
</evidence>
<keyword evidence="9" id="KW-1185">Reference proteome</keyword>
<dbReference type="PROSITE" id="PS50850">
    <property type="entry name" value="MFS"/>
    <property type="match status" value="1"/>
</dbReference>
<protein>
    <recommendedName>
        <fullName evidence="7">Major facilitator superfamily (MFS) profile domain-containing protein</fullName>
    </recommendedName>
</protein>
<reference evidence="9" key="1">
    <citation type="journal article" date="2016" name="Nat. Biotechnol.">
        <title>Sequencing wild and cultivated cassava and related species reveals extensive interspecific hybridization and genetic diversity.</title>
        <authorList>
            <person name="Bredeson J.V."/>
            <person name="Lyons J.B."/>
            <person name="Prochnik S.E."/>
            <person name="Wu G.A."/>
            <person name="Ha C.M."/>
            <person name="Edsinger-Gonzales E."/>
            <person name="Grimwood J."/>
            <person name="Schmutz J."/>
            <person name="Rabbi I.Y."/>
            <person name="Egesi C."/>
            <person name="Nauluvula P."/>
            <person name="Lebot V."/>
            <person name="Ndunguru J."/>
            <person name="Mkamilo G."/>
            <person name="Bart R.S."/>
            <person name="Setter T.L."/>
            <person name="Gleadow R.M."/>
            <person name="Kulakow P."/>
            <person name="Ferguson M.E."/>
            <person name="Rounsley S."/>
            <person name="Rokhsar D.S."/>
        </authorList>
    </citation>
    <scope>NUCLEOTIDE SEQUENCE [LARGE SCALE GENOMIC DNA]</scope>
    <source>
        <strain evidence="9">cv. AM560-2</strain>
    </source>
</reference>
<evidence type="ECO:0000256" key="5">
    <source>
        <dbReference type="ARBA" id="ARBA00023136"/>
    </source>
</evidence>
<comment type="caution">
    <text evidence="8">The sequence shown here is derived from an EMBL/GenBank/DDBJ whole genome shotgun (WGS) entry which is preliminary data.</text>
</comment>
<dbReference type="GO" id="GO:0022857">
    <property type="term" value="F:transmembrane transporter activity"/>
    <property type="evidence" value="ECO:0007669"/>
    <property type="project" value="InterPro"/>
</dbReference>
<feature type="transmembrane region" description="Helical" evidence="6">
    <location>
        <begin position="24"/>
        <end position="44"/>
    </location>
</feature>
<evidence type="ECO:0000256" key="6">
    <source>
        <dbReference type="SAM" id="Phobius"/>
    </source>
</evidence>
<dbReference type="AlphaFoldDB" id="A0A2C9VRW5"/>
<dbReference type="PANTHER" id="PTHR23511">
    <property type="entry name" value="SYNAPTIC VESICLE GLYCOPROTEIN 2"/>
    <property type="match status" value="1"/>
</dbReference>
<dbReference type="OMA" id="TWRNYTL"/>
<dbReference type="Proteomes" id="UP000091857">
    <property type="component" value="Chromosome 6"/>
</dbReference>
<feature type="transmembrane region" description="Helical" evidence="6">
    <location>
        <begin position="448"/>
        <end position="470"/>
    </location>
</feature>
<sequence length="497" mass="54560">MANEGTSYTVDEALLATGFGKFQYLVLLYAGMGWISEAMEMMILSFVGPAVQHEWGLTSKQESLLTSVVFVGMLFGAYIWGLVSDKYGRRKGFLVTAIVTSAAGFLSSFAPNYVALILSRCLVGVGLGGVPVILSWFLEFIPTPNRGTWMIIFQGFWTIGTILEAALAWAIIPRLGWRWLLGLSALPSLLLLIFYIITPESPRYLCLKCRKDDALRILEKIGKLNGKVLPPGNLVTDHEVELQERRVSPEDGHEDSSSSPPRWKDSDLGVFRSLLMLLSPKLIRSTLLLWVVFFGNAFSYYGLVLLTTELNSGNNKCNSNGTQSHNSGSVNYKDVFITSFAELPGLIFSAFVIDKFGRKLSMAVMFFVCCIFLLPLVVHQSRAVTVVLLFGARICITGTFAVVFIYAPEIYPTSVRSTGVGVASSMGRIGGMVCPFVAVSLVQSCHQTAALLLFVGVVFVSGICACFFPFETKGRELTDSISSKKHEKLTTTTQEEP</sequence>
<evidence type="ECO:0000256" key="2">
    <source>
        <dbReference type="ARBA" id="ARBA00022448"/>
    </source>
</evidence>
<dbReference type="STRING" id="3983.A0A2C9VRW5"/>
<evidence type="ECO:0000313" key="8">
    <source>
        <dbReference type="EMBL" id="OAY48705.1"/>
    </source>
</evidence>
<evidence type="ECO:0000259" key="7">
    <source>
        <dbReference type="PROSITE" id="PS50850"/>
    </source>
</evidence>